<evidence type="ECO:0000313" key="3">
    <source>
        <dbReference type="Proteomes" id="UP000784294"/>
    </source>
</evidence>
<accession>A0A448XDV7</accession>
<evidence type="ECO:0000256" key="1">
    <source>
        <dbReference type="SAM" id="MobiDB-lite"/>
    </source>
</evidence>
<proteinExistence type="predicted"/>
<name>A0A448XDV7_9PLAT</name>
<sequence>MAALRQFFSLLGRCMSKEHIDLLWSRQDQAAPAAVANIFDLFSEVAASRFSQAQLEYLLSWQSLNCSAYRQALRQMRRNQADADASGGPRHSYSHHHHQQYCSHQAKKLKSSQAVSGQVCSSNTDENSPISKPSATSSRLTSSGCLVASMVLVNEPSNVRHSRARLLNLIRLIGVTTRATTSVDLCLRLLWQLAHDFLPSQFSRDSRPLITNVNTPTSVSGETKVPSVESRGLESSDATSGSANYIHPEPIEAALAQHLVVLKEFKCQGFDQRARATTWLTKAMEDIKLVGTMLHLGS</sequence>
<keyword evidence="3" id="KW-1185">Reference proteome</keyword>
<feature type="region of interest" description="Disordered" evidence="1">
    <location>
        <begin position="117"/>
        <end position="139"/>
    </location>
</feature>
<dbReference type="Proteomes" id="UP000784294">
    <property type="component" value="Unassembled WGS sequence"/>
</dbReference>
<evidence type="ECO:0000313" key="2">
    <source>
        <dbReference type="EMBL" id="VEL34390.1"/>
    </source>
</evidence>
<gene>
    <name evidence="2" type="ORF">PXEA_LOCUS27830</name>
</gene>
<feature type="compositionally biased region" description="Polar residues" evidence="1">
    <location>
        <begin position="209"/>
        <end position="221"/>
    </location>
</feature>
<dbReference type="EMBL" id="CAAALY010247560">
    <property type="protein sequence ID" value="VEL34390.1"/>
    <property type="molecule type" value="Genomic_DNA"/>
</dbReference>
<comment type="caution">
    <text evidence="2">The sequence shown here is derived from an EMBL/GenBank/DDBJ whole genome shotgun (WGS) entry which is preliminary data.</text>
</comment>
<protein>
    <submittedName>
        <fullName evidence="2">Uncharacterized protein</fullName>
    </submittedName>
</protein>
<dbReference type="OrthoDB" id="289038at2759"/>
<organism evidence="2 3">
    <name type="scientific">Protopolystoma xenopodis</name>
    <dbReference type="NCBI Taxonomy" id="117903"/>
    <lineage>
        <taxon>Eukaryota</taxon>
        <taxon>Metazoa</taxon>
        <taxon>Spiralia</taxon>
        <taxon>Lophotrochozoa</taxon>
        <taxon>Platyhelminthes</taxon>
        <taxon>Monogenea</taxon>
        <taxon>Polyopisthocotylea</taxon>
        <taxon>Polystomatidea</taxon>
        <taxon>Polystomatidae</taxon>
        <taxon>Protopolystoma</taxon>
    </lineage>
</organism>
<dbReference type="AlphaFoldDB" id="A0A448XDV7"/>
<reference evidence="2" key="1">
    <citation type="submission" date="2018-11" db="EMBL/GenBank/DDBJ databases">
        <authorList>
            <consortium name="Pathogen Informatics"/>
        </authorList>
    </citation>
    <scope>NUCLEOTIDE SEQUENCE</scope>
</reference>
<feature type="region of interest" description="Disordered" evidence="1">
    <location>
        <begin position="209"/>
        <end position="241"/>
    </location>
</feature>